<evidence type="ECO:0000256" key="4">
    <source>
        <dbReference type="ARBA" id="ARBA00022840"/>
    </source>
</evidence>
<evidence type="ECO:0000256" key="6">
    <source>
        <dbReference type="SAM" id="MobiDB-lite"/>
    </source>
</evidence>
<feature type="compositionally biased region" description="Polar residues" evidence="6">
    <location>
        <begin position="621"/>
        <end position="633"/>
    </location>
</feature>
<dbReference type="CDD" id="cd14052">
    <property type="entry name" value="PTKc_Wee1_fungi"/>
    <property type="match status" value="1"/>
</dbReference>
<dbReference type="Proteomes" id="UP000509510">
    <property type="component" value="Chromosome III"/>
</dbReference>
<dbReference type="OrthoDB" id="5337378at2759"/>
<dbReference type="GO" id="GO:0004713">
    <property type="term" value="F:protein tyrosine kinase activity"/>
    <property type="evidence" value="ECO:0007669"/>
    <property type="project" value="TreeGrafter"/>
</dbReference>
<feature type="region of interest" description="Disordered" evidence="6">
    <location>
        <begin position="98"/>
        <end position="200"/>
    </location>
</feature>
<feature type="compositionally biased region" description="Low complexity" evidence="6">
    <location>
        <begin position="53"/>
        <end position="62"/>
    </location>
</feature>
<evidence type="ECO:0000256" key="2">
    <source>
        <dbReference type="ARBA" id="ARBA00022741"/>
    </source>
</evidence>
<sequence>MVATFSPHRDAGGTLHLPSPTGIHHVDASSAIRQLRRSLSRSPSKNSDFRPLSSRSHSHTSSAPFISSPLSPSRRGNLFFVPATTSCLSTNTKTPIFSTFSTTPTQTPTQQPEQQSTPLAIPFPPSAKISRPVMRRTGSLQSTRIRTSPKSPSKRVLNISSDHGNATTAQSTPGVTGDENGFDKESTTPPDSIPGPTVPLVENSSIALKPSLGRIEKRRSGNFGSLATTISPLKRSDGAMQLDQTGFESPSAKRRSLHSVSGGGFDFSIFDSTDSSNETSDIMARDFDAHPLFFPSSPAGPFATIPKRSSSLRRSTLLQRQGDRSIFSRSRLTNVDYADYADSTSASPAPVMQHRMSLDSNLSLASNRESLFSPQPRPAVVGSSIFSTTPHDSGVTTTTTPYAAHPLSRTITQSSSSSSFAEDSPTHEPIHKADRPKAIFNFSKSLPVGATRPSAARQLTREDSNSSTDSFATPENYRHAKPCAAAFMSTGLISKKNRNAEDLQASFGASKNMPDTPCKRSTSFLPTAQKALPVRPVSRPKLSRQSFLVPSTPTQSQNNRQASGLFARGSGLSSSVFNQPDSSRRDSFVSTDGDEQSLSQSPSARHDSQGTMDSDFPPTPTKQAFPSSESIFNSFPGASIDRQAEQMPSDNFDSTTPRTPRDSMLPPDPSGLSISAPNDSPLKLEDFNSSTITFPATPTAPRDYFAPTGKQKSMSLGGYNAPDVDTSMTSRFEKVELIGTGEFSQVYRVSGPRGNSQYKSIFSLPTESTSPSALPERIWAVKKAKQAFGGPKDRTRRMREVEILRALSNSDHVISFVDHWESKGHLYIQTEYCEEGSLDVFLAQAGLKARLDDFRIWKILLEMSQGLKHIHDSGFIHLDLKPANILITFEGVLKIADFGMATTWPAEKHIEGEGDREYMGPEVLMGLYDKPADIFALGLIMFETAGNVELPDNGLSWQKLRNGDISDVPSLTWSSETSIFRDASGNPLSQDPSFEELCNSDPAFNDSGIDFARSQQPKPHPFVRSGELVEPPGFMVEASHEYALDKLVRWMISPDPLDRPTADQLLQTHGVQWAMARRRAGATVFEGNWGPADDILLEDAEMIDV</sequence>
<keyword evidence="2" id="KW-0547">Nucleotide-binding</keyword>
<proteinExistence type="inferred from homology"/>
<evidence type="ECO:0000313" key="9">
    <source>
        <dbReference type="Proteomes" id="UP000509510"/>
    </source>
</evidence>
<evidence type="ECO:0000256" key="3">
    <source>
        <dbReference type="ARBA" id="ARBA00022777"/>
    </source>
</evidence>
<dbReference type="InterPro" id="IPR011009">
    <property type="entry name" value="Kinase-like_dom_sf"/>
</dbReference>
<dbReference type="PROSITE" id="PS50011">
    <property type="entry name" value="PROTEIN_KINASE_DOM"/>
    <property type="match status" value="1"/>
</dbReference>
<feature type="compositionally biased region" description="Polar residues" evidence="6">
    <location>
        <begin position="158"/>
        <end position="174"/>
    </location>
</feature>
<protein>
    <recommendedName>
        <fullName evidence="7">Protein kinase domain-containing protein</fullName>
    </recommendedName>
</protein>
<dbReference type="PROSITE" id="PS00108">
    <property type="entry name" value="PROTEIN_KINASE_ST"/>
    <property type="match status" value="1"/>
</dbReference>
<dbReference type="SMART" id="SM00220">
    <property type="entry name" value="S_TKc"/>
    <property type="match status" value="1"/>
</dbReference>
<feature type="compositionally biased region" description="Low complexity" evidence="6">
    <location>
        <begin position="98"/>
        <end position="118"/>
    </location>
</feature>
<dbReference type="Pfam" id="PF00069">
    <property type="entry name" value="Pkinase"/>
    <property type="match status" value="1"/>
</dbReference>
<dbReference type="GeneID" id="55993637"/>
<dbReference type="GO" id="GO:0110031">
    <property type="term" value="P:negative regulation of G2/MI transition of meiotic cell cycle"/>
    <property type="evidence" value="ECO:0007669"/>
    <property type="project" value="TreeGrafter"/>
</dbReference>
<gene>
    <name evidence="8" type="ORF">TRUGW13939_06141</name>
</gene>
<keyword evidence="3" id="KW-0418">Kinase</keyword>
<feature type="region of interest" description="Disordered" evidence="6">
    <location>
        <begin position="1"/>
        <end position="69"/>
    </location>
</feature>
<feature type="compositionally biased region" description="Polar residues" evidence="6">
    <location>
        <begin position="543"/>
        <end position="562"/>
    </location>
</feature>
<feature type="compositionally biased region" description="Polar residues" evidence="6">
    <location>
        <begin position="138"/>
        <end position="151"/>
    </location>
</feature>
<evidence type="ECO:0000259" key="7">
    <source>
        <dbReference type="PROSITE" id="PS50011"/>
    </source>
</evidence>
<evidence type="ECO:0000256" key="1">
    <source>
        <dbReference type="ARBA" id="ARBA00022679"/>
    </source>
</evidence>
<dbReference type="EMBL" id="CP055900">
    <property type="protein sequence ID" value="QKX59012.1"/>
    <property type="molecule type" value="Genomic_DNA"/>
</dbReference>
<feature type="compositionally biased region" description="Polar residues" evidence="6">
    <location>
        <begin position="646"/>
        <end position="658"/>
    </location>
</feature>
<dbReference type="FunFam" id="3.30.200.20:FF:000611">
    <property type="entry name" value="Protein kinase, putative"/>
    <property type="match status" value="1"/>
</dbReference>
<dbReference type="GO" id="GO:0005634">
    <property type="term" value="C:nucleus"/>
    <property type="evidence" value="ECO:0007669"/>
    <property type="project" value="TreeGrafter"/>
</dbReference>
<evidence type="ECO:0000256" key="5">
    <source>
        <dbReference type="ARBA" id="ARBA00037982"/>
    </source>
</evidence>
<feature type="compositionally biased region" description="Basic and acidic residues" evidence="6">
    <location>
        <begin position="424"/>
        <end position="435"/>
    </location>
</feature>
<accession>A0A7H8QY54</accession>
<dbReference type="AlphaFoldDB" id="A0A7H8QY54"/>
<reference evidence="9" key="1">
    <citation type="submission" date="2020-06" db="EMBL/GenBank/DDBJ databases">
        <title>A chromosome-scale genome assembly of Talaromyces rugulosus W13939.</title>
        <authorList>
            <person name="Wang B."/>
            <person name="Guo L."/>
            <person name="Ye K."/>
            <person name="Wang L."/>
        </authorList>
    </citation>
    <scope>NUCLEOTIDE SEQUENCE [LARGE SCALE GENOMIC DNA]</scope>
    <source>
        <strain evidence="9">W13939</strain>
    </source>
</reference>
<feature type="region of interest" description="Disordered" evidence="6">
    <location>
        <begin position="506"/>
        <end position="713"/>
    </location>
</feature>
<dbReference type="InterPro" id="IPR008271">
    <property type="entry name" value="Ser/Thr_kinase_AS"/>
</dbReference>
<dbReference type="InterPro" id="IPR000719">
    <property type="entry name" value="Prot_kinase_dom"/>
</dbReference>
<keyword evidence="9" id="KW-1185">Reference proteome</keyword>
<dbReference type="FunFam" id="1.10.510.10:FF:000536">
    <property type="entry name" value="Cyclin-dependent kinase WEE1"/>
    <property type="match status" value="1"/>
</dbReference>
<comment type="similarity">
    <text evidence="5">Belongs to the protein kinase superfamily. Ser/Thr protein kinase family. GCN2 subfamily.</text>
</comment>
<dbReference type="KEGG" id="trg:TRUGW13939_06141"/>
<keyword evidence="4" id="KW-0067">ATP-binding</keyword>
<dbReference type="SUPFAM" id="SSF56112">
    <property type="entry name" value="Protein kinase-like (PK-like)"/>
    <property type="match status" value="1"/>
</dbReference>
<feature type="region of interest" description="Disordered" evidence="6">
    <location>
        <begin position="409"/>
        <end position="435"/>
    </location>
</feature>
<feature type="domain" description="Protein kinase" evidence="7">
    <location>
        <begin position="732"/>
        <end position="1072"/>
    </location>
</feature>
<feature type="compositionally biased region" description="Polar residues" evidence="6">
    <location>
        <begin position="571"/>
        <end position="581"/>
    </location>
</feature>
<keyword evidence="1" id="KW-0808">Transferase</keyword>
<dbReference type="PANTHER" id="PTHR11042">
    <property type="entry name" value="EUKARYOTIC TRANSLATION INITIATION FACTOR 2-ALPHA KINASE EIF2-ALPHA KINASE -RELATED"/>
    <property type="match status" value="1"/>
</dbReference>
<name>A0A7H8QY54_TALRU</name>
<dbReference type="PANTHER" id="PTHR11042:SF196">
    <property type="entry name" value="MITOSIS INHIBITOR PROTEIN KINASE SWE1"/>
    <property type="match status" value="1"/>
</dbReference>
<dbReference type="GO" id="GO:0005737">
    <property type="term" value="C:cytoplasm"/>
    <property type="evidence" value="ECO:0007669"/>
    <property type="project" value="TreeGrafter"/>
</dbReference>
<dbReference type="Gene3D" id="1.10.510.10">
    <property type="entry name" value="Transferase(Phosphotransferase) domain 1"/>
    <property type="match status" value="1"/>
</dbReference>
<organism evidence="8 9">
    <name type="scientific">Talaromyces rugulosus</name>
    <name type="common">Penicillium rugulosum</name>
    <dbReference type="NCBI Taxonomy" id="121627"/>
    <lineage>
        <taxon>Eukaryota</taxon>
        <taxon>Fungi</taxon>
        <taxon>Dikarya</taxon>
        <taxon>Ascomycota</taxon>
        <taxon>Pezizomycotina</taxon>
        <taxon>Eurotiomycetes</taxon>
        <taxon>Eurotiomycetidae</taxon>
        <taxon>Eurotiales</taxon>
        <taxon>Trichocomaceae</taxon>
        <taxon>Talaromyces</taxon>
        <taxon>Talaromyces sect. Islandici</taxon>
    </lineage>
</organism>
<dbReference type="RefSeq" id="XP_035345190.1">
    <property type="nucleotide sequence ID" value="XM_035489297.1"/>
</dbReference>
<dbReference type="Gene3D" id="3.30.200.20">
    <property type="entry name" value="Phosphorylase Kinase, domain 1"/>
    <property type="match status" value="1"/>
</dbReference>
<feature type="compositionally biased region" description="Polar residues" evidence="6">
    <location>
        <begin position="687"/>
        <end position="696"/>
    </location>
</feature>
<dbReference type="GO" id="GO:0005524">
    <property type="term" value="F:ATP binding"/>
    <property type="evidence" value="ECO:0007669"/>
    <property type="project" value="UniProtKB-KW"/>
</dbReference>
<evidence type="ECO:0000313" key="8">
    <source>
        <dbReference type="EMBL" id="QKX59012.1"/>
    </source>
</evidence>
<dbReference type="InterPro" id="IPR050339">
    <property type="entry name" value="CC_SR_Kinase"/>
</dbReference>
<feature type="region of interest" description="Disordered" evidence="6">
    <location>
        <begin position="450"/>
        <end position="475"/>
    </location>
</feature>